<sequence>MPKDWSGSVDLHLDVDTAGGRRAGLEQALRAAIAAGRLAPGAALPSTRALAAELGFSRGTVTAAYDQL</sequence>
<dbReference type="PROSITE" id="PS50949">
    <property type="entry name" value="HTH_GNTR"/>
    <property type="match status" value="1"/>
</dbReference>
<comment type="caution">
    <text evidence="6">The sequence shown here is derived from an EMBL/GenBank/DDBJ whole genome shotgun (WGS) entry which is preliminary data.</text>
</comment>
<name>A0A6L9QF37_9ACTN</name>
<dbReference type="SUPFAM" id="SSF46785">
    <property type="entry name" value="Winged helix' DNA-binding domain"/>
    <property type="match status" value="1"/>
</dbReference>
<evidence type="ECO:0000313" key="6">
    <source>
        <dbReference type="EMBL" id="NEA24081.1"/>
    </source>
</evidence>
<evidence type="ECO:0000256" key="2">
    <source>
        <dbReference type="ARBA" id="ARBA00023015"/>
    </source>
</evidence>
<dbReference type="Gene3D" id="1.10.10.10">
    <property type="entry name" value="Winged helix-like DNA-binding domain superfamily/Winged helix DNA-binding domain"/>
    <property type="match status" value="1"/>
</dbReference>
<dbReference type="Pfam" id="PF00392">
    <property type="entry name" value="GntR"/>
    <property type="match status" value="1"/>
</dbReference>
<evidence type="ECO:0000313" key="7">
    <source>
        <dbReference type="Proteomes" id="UP000475532"/>
    </source>
</evidence>
<dbReference type="InterPro" id="IPR036390">
    <property type="entry name" value="WH_DNA-bd_sf"/>
</dbReference>
<evidence type="ECO:0000256" key="4">
    <source>
        <dbReference type="ARBA" id="ARBA00023163"/>
    </source>
</evidence>
<dbReference type="PANTHER" id="PTHR46577:SF1">
    <property type="entry name" value="HTH-TYPE TRANSCRIPTIONAL REGULATORY PROTEIN GABR"/>
    <property type="match status" value="1"/>
</dbReference>
<reference evidence="6 7" key="1">
    <citation type="submission" date="2020-01" db="EMBL/GenBank/DDBJ databases">
        <title>Insect and environment-associated Actinomycetes.</title>
        <authorList>
            <person name="Currrie C."/>
            <person name="Chevrette M."/>
            <person name="Carlson C."/>
            <person name="Stubbendieck R."/>
            <person name="Wendt-Pienkowski E."/>
        </authorList>
    </citation>
    <scope>NUCLEOTIDE SEQUENCE [LARGE SCALE GENOMIC DNA]</scope>
    <source>
        <strain evidence="6 7">SID10258</strain>
    </source>
</reference>
<dbReference type="InterPro" id="IPR036388">
    <property type="entry name" value="WH-like_DNA-bd_sf"/>
</dbReference>
<feature type="non-terminal residue" evidence="6">
    <location>
        <position position="68"/>
    </location>
</feature>
<accession>A0A6L9QF37</accession>
<gene>
    <name evidence="6" type="ORF">G3I70_16520</name>
</gene>
<keyword evidence="2" id="KW-0805">Transcription regulation</keyword>
<dbReference type="GO" id="GO:0003677">
    <property type="term" value="F:DNA binding"/>
    <property type="evidence" value="ECO:0007669"/>
    <property type="project" value="UniProtKB-KW"/>
</dbReference>
<dbReference type="RefSeq" id="WP_163057015.1">
    <property type="nucleotide sequence ID" value="NZ_JAAGLI010000397.1"/>
</dbReference>
<keyword evidence="1" id="KW-0663">Pyridoxal phosphate</keyword>
<dbReference type="InterPro" id="IPR000524">
    <property type="entry name" value="Tscrpt_reg_HTH_GntR"/>
</dbReference>
<evidence type="ECO:0000259" key="5">
    <source>
        <dbReference type="PROSITE" id="PS50949"/>
    </source>
</evidence>
<dbReference type="CDD" id="cd07377">
    <property type="entry name" value="WHTH_GntR"/>
    <property type="match status" value="1"/>
</dbReference>
<dbReference type="GO" id="GO:0003700">
    <property type="term" value="F:DNA-binding transcription factor activity"/>
    <property type="evidence" value="ECO:0007669"/>
    <property type="project" value="InterPro"/>
</dbReference>
<dbReference type="InterPro" id="IPR051446">
    <property type="entry name" value="HTH_trans_reg/aminotransferase"/>
</dbReference>
<dbReference type="AlphaFoldDB" id="A0A6L9QF37"/>
<evidence type="ECO:0000256" key="3">
    <source>
        <dbReference type="ARBA" id="ARBA00023125"/>
    </source>
</evidence>
<organism evidence="6 7">
    <name type="scientific">Actinomadura bangladeshensis</name>
    <dbReference type="NCBI Taxonomy" id="453573"/>
    <lineage>
        <taxon>Bacteria</taxon>
        <taxon>Bacillati</taxon>
        <taxon>Actinomycetota</taxon>
        <taxon>Actinomycetes</taxon>
        <taxon>Streptosporangiales</taxon>
        <taxon>Thermomonosporaceae</taxon>
        <taxon>Actinomadura</taxon>
    </lineage>
</organism>
<proteinExistence type="predicted"/>
<dbReference type="Proteomes" id="UP000475532">
    <property type="component" value="Unassembled WGS sequence"/>
</dbReference>
<dbReference type="SMART" id="SM00345">
    <property type="entry name" value="HTH_GNTR"/>
    <property type="match status" value="1"/>
</dbReference>
<dbReference type="EMBL" id="JAAGLI010000397">
    <property type="protein sequence ID" value="NEA24081.1"/>
    <property type="molecule type" value="Genomic_DNA"/>
</dbReference>
<keyword evidence="3" id="KW-0238">DNA-binding</keyword>
<protein>
    <submittedName>
        <fullName evidence="6">Winged helix-turn-helix transcriptional regulator</fullName>
    </submittedName>
</protein>
<feature type="domain" description="HTH gntR-type" evidence="5">
    <location>
        <begin position="19"/>
        <end position="68"/>
    </location>
</feature>
<evidence type="ECO:0000256" key="1">
    <source>
        <dbReference type="ARBA" id="ARBA00022898"/>
    </source>
</evidence>
<dbReference type="PANTHER" id="PTHR46577">
    <property type="entry name" value="HTH-TYPE TRANSCRIPTIONAL REGULATORY PROTEIN GABR"/>
    <property type="match status" value="1"/>
</dbReference>
<keyword evidence="4" id="KW-0804">Transcription</keyword>